<dbReference type="SUPFAM" id="SSF53623">
    <property type="entry name" value="MurD-like peptide ligases, catalytic domain"/>
    <property type="match status" value="1"/>
</dbReference>
<evidence type="ECO:0000256" key="1">
    <source>
        <dbReference type="ARBA" id="ARBA00002714"/>
    </source>
</evidence>
<feature type="domain" description="Mur ligase central" evidence="23">
    <location>
        <begin position="43"/>
        <end position="250"/>
    </location>
</feature>
<evidence type="ECO:0000256" key="6">
    <source>
        <dbReference type="ARBA" id="ARBA00013025"/>
    </source>
</evidence>
<evidence type="ECO:0000256" key="10">
    <source>
        <dbReference type="ARBA" id="ARBA00022741"/>
    </source>
</evidence>
<dbReference type="PANTHER" id="PTHR11136">
    <property type="entry name" value="FOLYLPOLYGLUTAMATE SYNTHASE-RELATED"/>
    <property type="match status" value="1"/>
</dbReference>
<evidence type="ECO:0000256" key="21">
    <source>
        <dbReference type="PIRNR" id="PIRNR001563"/>
    </source>
</evidence>
<evidence type="ECO:0000256" key="7">
    <source>
        <dbReference type="ARBA" id="ARBA00019357"/>
    </source>
</evidence>
<dbReference type="GO" id="GO:0004326">
    <property type="term" value="F:tetrahydrofolylpolyglutamate synthase activity"/>
    <property type="evidence" value="ECO:0007669"/>
    <property type="project" value="UniProtKB-EC"/>
</dbReference>
<evidence type="ECO:0000256" key="8">
    <source>
        <dbReference type="ARBA" id="ARBA00022598"/>
    </source>
</evidence>
<keyword evidence="9" id="KW-0479">Metal-binding</keyword>
<comment type="function">
    <text evidence="1">Functions in two distinct reactions of the de novo folate biosynthetic pathway. Catalyzes the addition of a glutamate residue to dihydropteroate (7,8-dihydropteroate or H2Pte) to form dihydrofolate (7,8-dihydrofolate monoglutamate or H2Pte-Glu). Also catalyzes successive additions of L-glutamate to tetrahydrofolate or 10-formyltetrahydrofolate or 5,10-methylenetetrahydrofolate, leading to folylpolyglutamate derivatives.</text>
</comment>
<dbReference type="InterPro" id="IPR004101">
    <property type="entry name" value="Mur_ligase_C"/>
</dbReference>
<dbReference type="Gene3D" id="3.90.190.20">
    <property type="entry name" value="Mur ligase, C-terminal domain"/>
    <property type="match status" value="1"/>
</dbReference>
<evidence type="ECO:0000256" key="18">
    <source>
        <dbReference type="ARBA" id="ARBA00047808"/>
    </source>
</evidence>
<name>A0A380RWV7_FIBSU</name>
<dbReference type="GO" id="GO:0005737">
    <property type="term" value="C:cytoplasm"/>
    <property type="evidence" value="ECO:0007669"/>
    <property type="project" value="TreeGrafter"/>
</dbReference>
<dbReference type="AlphaFoldDB" id="A0A380RWV7"/>
<dbReference type="InterPro" id="IPR036615">
    <property type="entry name" value="Mur_ligase_C_dom_sf"/>
</dbReference>
<keyword evidence="8 21" id="KW-0436">Ligase</keyword>
<evidence type="ECO:0000313" key="25">
    <source>
        <dbReference type="Proteomes" id="UP000255423"/>
    </source>
</evidence>
<evidence type="ECO:0000256" key="20">
    <source>
        <dbReference type="ARBA" id="ARBA00049161"/>
    </source>
</evidence>
<keyword evidence="11 21" id="KW-0067">ATP-binding</keyword>
<evidence type="ECO:0000256" key="12">
    <source>
        <dbReference type="ARBA" id="ARBA00022842"/>
    </source>
</evidence>
<dbReference type="Pfam" id="PF08245">
    <property type="entry name" value="Mur_ligase_M"/>
    <property type="match status" value="1"/>
</dbReference>
<dbReference type="EC" id="6.3.2.12" evidence="5"/>
<dbReference type="EC" id="6.3.2.17" evidence="6"/>
<dbReference type="GO" id="GO:0046656">
    <property type="term" value="P:folic acid biosynthetic process"/>
    <property type="evidence" value="ECO:0007669"/>
    <property type="project" value="UniProtKB-KW"/>
</dbReference>
<dbReference type="SUPFAM" id="SSF53244">
    <property type="entry name" value="MurD-like peptide ligases, peptide-binding domain"/>
    <property type="match status" value="1"/>
</dbReference>
<evidence type="ECO:0000256" key="2">
    <source>
        <dbReference type="ARBA" id="ARBA00004799"/>
    </source>
</evidence>
<evidence type="ECO:0000259" key="23">
    <source>
        <dbReference type="Pfam" id="PF08245"/>
    </source>
</evidence>
<keyword evidence="12" id="KW-0460">Magnesium</keyword>
<evidence type="ECO:0000313" key="24">
    <source>
        <dbReference type="EMBL" id="SUQ19765.1"/>
    </source>
</evidence>
<comment type="similarity">
    <text evidence="4 21">Belongs to the folylpolyglutamate synthase family.</text>
</comment>
<dbReference type="InterPro" id="IPR001645">
    <property type="entry name" value="Folylpolyglutamate_synth"/>
</dbReference>
<evidence type="ECO:0000256" key="4">
    <source>
        <dbReference type="ARBA" id="ARBA00008276"/>
    </source>
</evidence>
<evidence type="ECO:0000256" key="11">
    <source>
        <dbReference type="ARBA" id="ARBA00022840"/>
    </source>
</evidence>
<dbReference type="EMBL" id="UHJL01000001">
    <property type="protein sequence ID" value="SUQ19765.1"/>
    <property type="molecule type" value="Genomic_DNA"/>
</dbReference>
<evidence type="ECO:0000256" key="9">
    <source>
        <dbReference type="ARBA" id="ARBA00022723"/>
    </source>
</evidence>
<evidence type="ECO:0000256" key="16">
    <source>
        <dbReference type="ARBA" id="ARBA00032510"/>
    </source>
</evidence>
<comment type="catalytic activity">
    <reaction evidence="18">
        <text>10-formyltetrahydrofolyl-(gamma-L-Glu)(n) + L-glutamate + ATP = 10-formyltetrahydrofolyl-(gamma-L-Glu)(n+1) + ADP + phosphate + H(+)</text>
        <dbReference type="Rhea" id="RHEA:51904"/>
        <dbReference type="Rhea" id="RHEA-COMP:13088"/>
        <dbReference type="Rhea" id="RHEA-COMP:14300"/>
        <dbReference type="ChEBI" id="CHEBI:15378"/>
        <dbReference type="ChEBI" id="CHEBI:29985"/>
        <dbReference type="ChEBI" id="CHEBI:30616"/>
        <dbReference type="ChEBI" id="CHEBI:43474"/>
        <dbReference type="ChEBI" id="CHEBI:134413"/>
        <dbReference type="ChEBI" id="CHEBI:456216"/>
        <dbReference type="EC" id="6.3.2.17"/>
    </reaction>
</comment>
<evidence type="ECO:0000256" key="19">
    <source>
        <dbReference type="ARBA" id="ARBA00049035"/>
    </source>
</evidence>
<comment type="catalytic activity">
    <reaction evidence="17">
        <text>(6S)-5,6,7,8-tetrahydrofolyl-(gamma-L-Glu)(n) + L-glutamate + ATP = (6S)-5,6,7,8-tetrahydrofolyl-(gamma-L-Glu)(n+1) + ADP + phosphate + H(+)</text>
        <dbReference type="Rhea" id="RHEA:10580"/>
        <dbReference type="Rhea" id="RHEA-COMP:14738"/>
        <dbReference type="Rhea" id="RHEA-COMP:14740"/>
        <dbReference type="ChEBI" id="CHEBI:15378"/>
        <dbReference type="ChEBI" id="CHEBI:29985"/>
        <dbReference type="ChEBI" id="CHEBI:30616"/>
        <dbReference type="ChEBI" id="CHEBI:43474"/>
        <dbReference type="ChEBI" id="CHEBI:141005"/>
        <dbReference type="ChEBI" id="CHEBI:456216"/>
        <dbReference type="EC" id="6.3.2.17"/>
    </reaction>
</comment>
<dbReference type="InterPro" id="IPR013221">
    <property type="entry name" value="Mur_ligase_cen"/>
</dbReference>
<dbReference type="GO" id="GO:0005524">
    <property type="term" value="F:ATP binding"/>
    <property type="evidence" value="ECO:0007669"/>
    <property type="project" value="UniProtKB-KW"/>
</dbReference>
<evidence type="ECO:0000256" key="17">
    <source>
        <dbReference type="ARBA" id="ARBA00047493"/>
    </source>
</evidence>
<dbReference type="NCBIfam" id="TIGR01499">
    <property type="entry name" value="folC"/>
    <property type="match status" value="1"/>
</dbReference>
<dbReference type="PANTHER" id="PTHR11136:SF0">
    <property type="entry name" value="DIHYDROFOLATE SYNTHETASE-RELATED"/>
    <property type="match status" value="1"/>
</dbReference>
<evidence type="ECO:0000256" key="5">
    <source>
        <dbReference type="ARBA" id="ARBA00013023"/>
    </source>
</evidence>
<organism evidence="24 25">
    <name type="scientific">Fibrobacter succinogenes</name>
    <name type="common">Bacteroides succinogenes</name>
    <dbReference type="NCBI Taxonomy" id="833"/>
    <lineage>
        <taxon>Bacteria</taxon>
        <taxon>Pseudomonadati</taxon>
        <taxon>Fibrobacterota</taxon>
        <taxon>Fibrobacteria</taxon>
        <taxon>Fibrobacterales</taxon>
        <taxon>Fibrobacteraceae</taxon>
        <taxon>Fibrobacter</taxon>
    </lineage>
</organism>
<dbReference type="InterPro" id="IPR036565">
    <property type="entry name" value="Mur-like_cat_sf"/>
</dbReference>
<evidence type="ECO:0000256" key="14">
    <source>
        <dbReference type="ARBA" id="ARBA00030048"/>
    </source>
</evidence>
<dbReference type="GO" id="GO:0008841">
    <property type="term" value="F:dihydrofolate synthase activity"/>
    <property type="evidence" value="ECO:0007669"/>
    <property type="project" value="UniProtKB-EC"/>
</dbReference>
<comment type="catalytic activity">
    <reaction evidence="19">
        <text>(6R)-5,10-methylenetetrahydrofolyl-(gamma-L-Glu)(n) + L-glutamate + ATP = (6R)-5,10-methylenetetrahydrofolyl-(gamma-L-Glu)(n+1) + ADP + phosphate + H(+)</text>
        <dbReference type="Rhea" id="RHEA:51912"/>
        <dbReference type="Rhea" id="RHEA-COMP:13257"/>
        <dbReference type="Rhea" id="RHEA-COMP:13258"/>
        <dbReference type="ChEBI" id="CHEBI:15378"/>
        <dbReference type="ChEBI" id="CHEBI:29985"/>
        <dbReference type="ChEBI" id="CHEBI:30616"/>
        <dbReference type="ChEBI" id="CHEBI:43474"/>
        <dbReference type="ChEBI" id="CHEBI:136572"/>
        <dbReference type="ChEBI" id="CHEBI:456216"/>
        <dbReference type="EC" id="6.3.2.17"/>
    </reaction>
</comment>
<keyword evidence="10 21" id="KW-0547">Nucleotide-binding</keyword>
<evidence type="ECO:0000259" key="22">
    <source>
        <dbReference type="Pfam" id="PF02875"/>
    </source>
</evidence>
<comment type="pathway">
    <text evidence="2">Cofactor biosynthesis; tetrahydrofolate biosynthesis; 7,8-dihydrofolate from 2-amino-4-hydroxy-6-hydroxymethyl-7,8-dihydropteridine diphosphate and 4-aminobenzoate: step 2/2.</text>
</comment>
<reference evidence="24 25" key="1">
    <citation type="submission" date="2017-08" db="EMBL/GenBank/DDBJ databases">
        <authorList>
            <person name="de Groot N.N."/>
        </authorList>
    </citation>
    <scope>NUCLEOTIDE SEQUENCE [LARGE SCALE GENOMIC DNA]</scope>
    <source>
        <strain evidence="24 25">HM2</strain>
    </source>
</reference>
<comment type="pathway">
    <text evidence="3">Cofactor biosynthesis; tetrahydrofolylpolyglutamate biosynthesis.</text>
</comment>
<comment type="catalytic activity">
    <reaction evidence="20">
        <text>7,8-dihydropteroate + L-glutamate + ATP = 7,8-dihydrofolate + ADP + phosphate + H(+)</text>
        <dbReference type="Rhea" id="RHEA:23584"/>
        <dbReference type="ChEBI" id="CHEBI:15378"/>
        <dbReference type="ChEBI" id="CHEBI:17839"/>
        <dbReference type="ChEBI" id="CHEBI:29985"/>
        <dbReference type="ChEBI" id="CHEBI:30616"/>
        <dbReference type="ChEBI" id="CHEBI:43474"/>
        <dbReference type="ChEBI" id="CHEBI:57451"/>
        <dbReference type="ChEBI" id="CHEBI:456216"/>
        <dbReference type="EC" id="6.3.2.12"/>
    </reaction>
</comment>
<dbReference type="RefSeq" id="WP_109572310.1">
    <property type="nucleotide sequence ID" value="NZ_UHJL01000001.1"/>
</dbReference>
<proteinExistence type="inferred from homology"/>
<evidence type="ECO:0000256" key="13">
    <source>
        <dbReference type="ARBA" id="ARBA00022909"/>
    </source>
</evidence>
<keyword evidence="13" id="KW-0289">Folate biosynthesis</keyword>
<dbReference type="GO" id="GO:0046872">
    <property type="term" value="F:metal ion binding"/>
    <property type="evidence" value="ECO:0007669"/>
    <property type="project" value="UniProtKB-KW"/>
</dbReference>
<accession>A0A380RWV7</accession>
<sequence>MIQNGLEYLNSRLIFGMMPGLASTRKLCEALGNPQKKFKTIHVVGTNGKGSTSYYLSGVLQAHGLKTGLYTSPHLVSMRERIRVNDLPIDDESLDRLIMQVKAAAEKTQVEPTFFEVLTIVAFLYYAEQNIDVAVLEAGMGGRLDSTAVADGELIVLTSIGLEHTEVLGSTESAILKEKMGVAGSAQSILSNGRSKTFVLGGLNDALIAEAKVFAASHGCSCVVPEIRNDIELPNLGQHYIENASLSLKAAELFLNKFDDALALKTLTTRSWAGRMQKLIDANGVTKFILDGAHNSHAVRRLVETLDKYYPNQKFHCVFGALRDKDVGEMLKLMAPHVSAWHITRTPYPRFRELIDLQSELEKLGLNVASAGEFSREYLNEVCANVTDGSPVLITGSLYMIGATVQALKDDFDGLAFFRGMEPTTNEHR</sequence>
<protein>
    <recommendedName>
        <fullName evidence="7">Dihydrofolate synthase/folylpolyglutamate synthase</fullName>
        <ecNumber evidence="5">6.3.2.12</ecNumber>
        <ecNumber evidence="6">6.3.2.17</ecNumber>
    </recommendedName>
    <alternativeName>
        <fullName evidence="16">Folylpoly-gamma-glutamate synthetase-dihydrofolate synthetase</fullName>
    </alternativeName>
    <alternativeName>
        <fullName evidence="14">Folylpolyglutamate synthetase</fullName>
    </alternativeName>
    <alternativeName>
        <fullName evidence="15">Tetrahydrofolylpolyglutamate synthase</fullName>
    </alternativeName>
</protein>
<dbReference type="Gene3D" id="3.40.1190.10">
    <property type="entry name" value="Mur-like, catalytic domain"/>
    <property type="match status" value="1"/>
</dbReference>
<evidence type="ECO:0000256" key="15">
    <source>
        <dbReference type="ARBA" id="ARBA00030592"/>
    </source>
</evidence>
<dbReference type="Proteomes" id="UP000255423">
    <property type="component" value="Unassembled WGS sequence"/>
</dbReference>
<dbReference type="Pfam" id="PF02875">
    <property type="entry name" value="Mur_ligase_C"/>
    <property type="match status" value="1"/>
</dbReference>
<gene>
    <name evidence="24" type="ORF">SAMN05661053_1006</name>
</gene>
<dbReference type="PIRSF" id="PIRSF001563">
    <property type="entry name" value="Folylpolyglu_synth"/>
    <property type="match status" value="1"/>
</dbReference>
<evidence type="ECO:0000256" key="3">
    <source>
        <dbReference type="ARBA" id="ARBA00005150"/>
    </source>
</evidence>
<feature type="domain" description="Mur ligase C-terminal" evidence="22">
    <location>
        <begin position="274"/>
        <end position="397"/>
    </location>
</feature>